<evidence type="ECO:0000313" key="3">
    <source>
        <dbReference type="EMBL" id="GGA64084.1"/>
    </source>
</evidence>
<dbReference type="InterPro" id="IPR051172">
    <property type="entry name" value="Chlamydia_OmcB"/>
</dbReference>
<dbReference type="Proteomes" id="UP000636264">
    <property type="component" value="Unassembled WGS sequence"/>
</dbReference>
<dbReference type="InterPro" id="IPR054215">
    <property type="entry name" value="DUF6923"/>
</dbReference>
<dbReference type="Gene3D" id="2.60.40.10">
    <property type="entry name" value="Immunoglobulins"/>
    <property type="match status" value="1"/>
</dbReference>
<reference evidence="3" key="2">
    <citation type="submission" date="2020-09" db="EMBL/GenBank/DDBJ databases">
        <authorList>
            <person name="Sun Q."/>
            <person name="Zhou Y."/>
        </authorList>
    </citation>
    <scope>NUCLEOTIDE SEQUENCE</scope>
    <source>
        <strain evidence="3">CGMCC 1.15320</strain>
    </source>
</reference>
<dbReference type="NCBIfam" id="TIGR01451">
    <property type="entry name" value="B_ant_repeat"/>
    <property type="match status" value="1"/>
</dbReference>
<dbReference type="AlphaFoldDB" id="A0A916RPM4"/>
<keyword evidence="4" id="KW-1185">Reference proteome</keyword>
<evidence type="ECO:0000259" key="1">
    <source>
        <dbReference type="Pfam" id="PF21959"/>
    </source>
</evidence>
<dbReference type="Pfam" id="PF21959">
    <property type="entry name" value="DUF6923"/>
    <property type="match status" value="1"/>
</dbReference>
<gene>
    <name evidence="3" type="ORF">GCM10011385_17390</name>
</gene>
<reference evidence="3" key="1">
    <citation type="journal article" date="2014" name="Int. J. Syst. Evol. Microbiol.">
        <title>Complete genome sequence of Corynebacterium casei LMG S-19264T (=DSM 44701T), isolated from a smear-ripened cheese.</title>
        <authorList>
            <consortium name="US DOE Joint Genome Institute (JGI-PGF)"/>
            <person name="Walter F."/>
            <person name="Albersmeier A."/>
            <person name="Kalinowski J."/>
            <person name="Ruckert C."/>
        </authorList>
    </citation>
    <scope>NUCLEOTIDE SEQUENCE</scope>
    <source>
        <strain evidence="3">CGMCC 1.15320</strain>
    </source>
</reference>
<name>A0A916RPM4_9HYPH</name>
<dbReference type="EMBL" id="BMIF01000004">
    <property type="protein sequence ID" value="GGA64084.1"/>
    <property type="molecule type" value="Genomic_DNA"/>
</dbReference>
<proteinExistence type="predicted"/>
<protein>
    <recommendedName>
        <fullName evidence="5">DUF11 domain-containing protein</fullName>
    </recommendedName>
</protein>
<dbReference type="Pfam" id="PF24346">
    <property type="entry name" value="DUF7507"/>
    <property type="match status" value="2"/>
</dbReference>
<evidence type="ECO:0008006" key="5">
    <source>
        <dbReference type="Google" id="ProtNLM"/>
    </source>
</evidence>
<feature type="domain" description="DUF6923" evidence="1">
    <location>
        <begin position="57"/>
        <end position="299"/>
    </location>
</feature>
<feature type="domain" description="DUF7507" evidence="2">
    <location>
        <begin position="578"/>
        <end position="654"/>
    </location>
</feature>
<sequence length="1015" mass="109188">MNALRASWLAAKFFGYRGAITSAVGATITLGAILIDGEGNGVMAGSFGACTASMYIMQADSALHPTMLSTVSIVEENFVLTPTTEAELYNAAGFNEEDFFIYALRRINNGQTAELIRVESDGTTNVVPSVQLPYSVSAEVGPDQMMYIYTGGRLFRLDLKNPSQSNALQGAALEPALSGTDGNMPDIAYHQGFLYGVAVDSMLLIKMDLSSAVWSEVSWNGNVPNVSGSINAKKYDVRVDSNPKGNNPTAGFGAMFGGSNGVYGNNNGGGFYKFDLETGLSQYLGAAAPSGQNDGAKCYSTNLTLPSNIKVNKESFPDGDNPQPAFAPGKKTQYRIVVENHGKFAFPEIQISDPLPPGITNATWRCEQSEVDCSPVSGTGPLNSVVNISARENDTDPPITISFIVEIDVPSDYTDPLVNTVTMELPPLASQSTDGPITASVTKIPALLTVEKVGRWIDTDKSNIANVNDHIEYTFTVTNNGQVPVTDVRIVDALVATEPASVPSLAPGEVAVFTANYVVTQEDIDNAMTENTASAIGTLPTGVETESPPSVSQVQFPPAPEVATEKSGQFLDDLVANEFPDEGEHLEFSVTVKNAGNVTMVAYPPIDPGPTLNGKPMSGVLSAFSPDLHMIPPGQEAVFTALYTLTNEDITEGAGLLDALQNTVETPVQTLKEYREGKQAPPFPLEEPNVLTLPGYAIDKQAQFATVTRGQLVPYVITIRPVDVSGKAMLVDQLPSGFSYVPGSARVAGSPVEPRFEGRLLTIDLDVERDKDTRVEYTLAVTGTVPLGTFKNTAQIYQLGQILKPVSRRAEADVDVIPDHVFDCGDIIGSVFDDKNRNGYQDPGEEGIPHARIASLNGSLTTTDSHGRFNVACADLTEGRIGKTYLLKLDPRSLPTGYRILSENPRSVRLTAGKVSKLSFAASIGRVVRLDIDDQAFLPGEVNLQPQWQDRLAKVVDLLQSAPTIFRIVYKTADTSQAIHVQRSKSVKENLSREWKVKTNNYHLEIESNIMFANK</sequence>
<dbReference type="SUPFAM" id="SSF117074">
    <property type="entry name" value="Hypothetical protein PA1324"/>
    <property type="match status" value="1"/>
</dbReference>
<evidence type="ECO:0000259" key="2">
    <source>
        <dbReference type="Pfam" id="PF24346"/>
    </source>
</evidence>
<evidence type="ECO:0000313" key="4">
    <source>
        <dbReference type="Proteomes" id="UP000636264"/>
    </source>
</evidence>
<accession>A0A916RPM4</accession>
<dbReference type="RefSeq" id="WP_188720657.1">
    <property type="nucleotide sequence ID" value="NZ_BMIF01000004.1"/>
</dbReference>
<dbReference type="InterPro" id="IPR013783">
    <property type="entry name" value="Ig-like_fold"/>
</dbReference>
<dbReference type="PANTHER" id="PTHR34819">
    <property type="entry name" value="LARGE CYSTEINE-RICH PERIPLASMIC PROTEIN OMCB"/>
    <property type="match status" value="1"/>
</dbReference>
<dbReference type="InterPro" id="IPR055354">
    <property type="entry name" value="DUF7507"/>
</dbReference>
<dbReference type="InterPro" id="IPR047589">
    <property type="entry name" value="DUF11_rpt"/>
</dbReference>
<feature type="domain" description="DUF7507" evidence="2">
    <location>
        <begin position="460"/>
        <end position="547"/>
    </location>
</feature>
<organism evidence="3 4">
    <name type="scientific">Nitratireductor aestuarii</name>
    <dbReference type="NCBI Taxonomy" id="1735103"/>
    <lineage>
        <taxon>Bacteria</taxon>
        <taxon>Pseudomonadati</taxon>
        <taxon>Pseudomonadota</taxon>
        <taxon>Alphaproteobacteria</taxon>
        <taxon>Hyphomicrobiales</taxon>
        <taxon>Phyllobacteriaceae</taxon>
        <taxon>Nitratireductor</taxon>
    </lineage>
</organism>
<comment type="caution">
    <text evidence="3">The sequence shown here is derived from an EMBL/GenBank/DDBJ whole genome shotgun (WGS) entry which is preliminary data.</text>
</comment>